<sequence>MASNSIIPLVELIASISNRLTSNQVNAAVAALVVYEHVITIDEEISVLWTARNSDTRGENQRWSIPTILLISIRAILLIDAFESFWMPNTDERLRVQTYRASNTSMPPCPSRDKSFEYITRSAAIAGDTIVILVTLKRIGKQWYEGRKSGFYLGYTLDSWPLIKHLSQTTPLPYWHIW</sequence>
<dbReference type="Proteomes" id="UP000053257">
    <property type="component" value="Unassembled WGS sequence"/>
</dbReference>
<protein>
    <recommendedName>
        <fullName evidence="1">DUF6533 domain-containing protein</fullName>
    </recommendedName>
</protein>
<evidence type="ECO:0000313" key="2">
    <source>
        <dbReference type="EMBL" id="KIP08576.1"/>
    </source>
</evidence>
<reference evidence="2 3" key="1">
    <citation type="journal article" date="2014" name="PLoS Genet.">
        <title>Analysis of the Phlebiopsis gigantea genome, transcriptome and secretome provides insight into its pioneer colonization strategies of wood.</title>
        <authorList>
            <person name="Hori C."/>
            <person name="Ishida T."/>
            <person name="Igarashi K."/>
            <person name="Samejima M."/>
            <person name="Suzuki H."/>
            <person name="Master E."/>
            <person name="Ferreira P."/>
            <person name="Ruiz-Duenas F.J."/>
            <person name="Held B."/>
            <person name="Canessa P."/>
            <person name="Larrondo L.F."/>
            <person name="Schmoll M."/>
            <person name="Druzhinina I.S."/>
            <person name="Kubicek C.P."/>
            <person name="Gaskell J.A."/>
            <person name="Kersten P."/>
            <person name="St John F."/>
            <person name="Glasner J."/>
            <person name="Sabat G."/>
            <person name="Splinter BonDurant S."/>
            <person name="Syed K."/>
            <person name="Yadav J."/>
            <person name="Mgbeahuruike A.C."/>
            <person name="Kovalchuk A."/>
            <person name="Asiegbu F.O."/>
            <person name="Lackner G."/>
            <person name="Hoffmeister D."/>
            <person name="Rencoret J."/>
            <person name="Gutierrez A."/>
            <person name="Sun H."/>
            <person name="Lindquist E."/>
            <person name="Barry K."/>
            <person name="Riley R."/>
            <person name="Grigoriev I.V."/>
            <person name="Henrissat B."/>
            <person name="Kues U."/>
            <person name="Berka R.M."/>
            <person name="Martinez A.T."/>
            <person name="Covert S.F."/>
            <person name="Blanchette R.A."/>
            <person name="Cullen D."/>
        </authorList>
    </citation>
    <scope>NUCLEOTIDE SEQUENCE [LARGE SCALE GENOMIC DNA]</scope>
    <source>
        <strain evidence="2 3">11061_1 CR5-6</strain>
    </source>
</reference>
<evidence type="ECO:0000259" key="1">
    <source>
        <dbReference type="Pfam" id="PF20151"/>
    </source>
</evidence>
<dbReference type="HOGENOM" id="CLU_1511128_0_0_1"/>
<accession>A0A0C3S0T3</accession>
<dbReference type="Pfam" id="PF20151">
    <property type="entry name" value="DUF6533"/>
    <property type="match status" value="1"/>
</dbReference>
<dbReference type="EMBL" id="KN840477">
    <property type="protein sequence ID" value="KIP08576.1"/>
    <property type="molecule type" value="Genomic_DNA"/>
</dbReference>
<proteinExistence type="predicted"/>
<organism evidence="2 3">
    <name type="scientific">Phlebiopsis gigantea (strain 11061_1 CR5-6)</name>
    <name type="common">White-rot fungus</name>
    <name type="synonym">Peniophora gigantea</name>
    <dbReference type="NCBI Taxonomy" id="745531"/>
    <lineage>
        <taxon>Eukaryota</taxon>
        <taxon>Fungi</taxon>
        <taxon>Dikarya</taxon>
        <taxon>Basidiomycota</taxon>
        <taxon>Agaricomycotina</taxon>
        <taxon>Agaricomycetes</taxon>
        <taxon>Polyporales</taxon>
        <taxon>Phanerochaetaceae</taxon>
        <taxon>Phlebiopsis</taxon>
    </lineage>
</organism>
<keyword evidence="3" id="KW-1185">Reference proteome</keyword>
<dbReference type="InterPro" id="IPR045340">
    <property type="entry name" value="DUF6533"/>
</dbReference>
<feature type="domain" description="DUF6533" evidence="1">
    <location>
        <begin position="25"/>
        <end position="76"/>
    </location>
</feature>
<evidence type="ECO:0000313" key="3">
    <source>
        <dbReference type="Proteomes" id="UP000053257"/>
    </source>
</evidence>
<dbReference type="AlphaFoldDB" id="A0A0C3S0T3"/>
<name>A0A0C3S0T3_PHLG1</name>
<gene>
    <name evidence="2" type="ORF">PHLGIDRAFT_12483</name>
</gene>